<proteinExistence type="predicted"/>
<keyword evidence="2" id="KW-1185">Reference proteome</keyword>
<accession>A0ACC3YPC5</accession>
<reference evidence="1 2" key="1">
    <citation type="journal article" date="2020" name="Phytopathology">
        <title>Genome Sequence Resources of Colletotrichum truncatum, C. plurivorum, C. musicola, and C. sojae: Four Species Pathogenic to Soybean (Glycine max).</title>
        <authorList>
            <person name="Rogerio F."/>
            <person name="Boufleur T.R."/>
            <person name="Ciampi-Guillardi M."/>
            <person name="Sukno S.A."/>
            <person name="Thon M.R."/>
            <person name="Massola Junior N.S."/>
            <person name="Baroncelli R."/>
        </authorList>
    </citation>
    <scope>NUCLEOTIDE SEQUENCE [LARGE SCALE GENOMIC DNA]</scope>
    <source>
        <strain evidence="1 2">CMES1059</strain>
    </source>
</reference>
<gene>
    <name evidence="1" type="ORF">CTRU02_210562</name>
</gene>
<evidence type="ECO:0000313" key="1">
    <source>
        <dbReference type="EMBL" id="KAL0933763.1"/>
    </source>
</evidence>
<evidence type="ECO:0000313" key="2">
    <source>
        <dbReference type="Proteomes" id="UP000805649"/>
    </source>
</evidence>
<dbReference type="EMBL" id="VUJX02000007">
    <property type="protein sequence ID" value="KAL0933763.1"/>
    <property type="molecule type" value="Genomic_DNA"/>
</dbReference>
<comment type="caution">
    <text evidence="1">The sequence shown here is derived from an EMBL/GenBank/DDBJ whole genome shotgun (WGS) entry which is preliminary data.</text>
</comment>
<protein>
    <submittedName>
        <fullName evidence="1">Uncharacterized protein</fullName>
    </submittedName>
</protein>
<dbReference type="Proteomes" id="UP000805649">
    <property type="component" value="Unassembled WGS sequence"/>
</dbReference>
<sequence>MVQPTRPPANAFVAIARKLYNPLGFAKGYNFVLHFIFFGALMGFTLARFQYLSFSTFCGEDGAAPGECFYYRKHIEKIGIKLHLAGILPASFLACFQFVPVIRHKALLFHRVSGYAVIILSFVGTAGIFMFLRNAFGGGIETQAGVGLMSIMFIASITMAYINIKRLQIEQHRAWMLRAWFYAGSIVTLRLIQIIAAMCISAIGTYYAARPCDQIAFMVEDTNRTLELYPACASYFSGENPAQQAVVHADILDSTSAAEAGVAIALPFGMALWLALALHAIGVELYLRLTPAETERLRNVSYKRQLEAGLTPTGRAGITADRIGDSDKWRPKLEPSAVLHETSEDYPNSKNIQLATL</sequence>
<organism evidence="1 2">
    <name type="scientific">Colletotrichum truncatum</name>
    <name type="common">Anthracnose fungus</name>
    <name type="synonym">Colletotrichum capsici</name>
    <dbReference type="NCBI Taxonomy" id="5467"/>
    <lineage>
        <taxon>Eukaryota</taxon>
        <taxon>Fungi</taxon>
        <taxon>Dikarya</taxon>
        <taxon>Ascomycota</taxon>
        <taxon>Pezizomycotina</taxon>
        <taxon>Sordariomycetes</taxon>
        <taxon>Hypocreomycetidae</taxon>
        <taxon>Glomerellales</taxon>
        <taxon>Glomerellaceae</taxon>
        <taxon>Colletotrichum</taxon>
        <taxon>Colletotrichum truncatum species complex</taxon>
    </lineage>
</organism>
<name>A0ACC3YPC5_COLTU</name>